<comment type="similarity">
    <text evidence="2 9">Belongs to the G-protein coupled receptor 1 family.</text>
</comment>
<protein>
    <submittedName>
        <fullName evidence="13">Neuropeptide Y receptor type 2</fullName>
    </submittedName>
</protein>
<dbReference type="CDD" id="cd15203">
    <property type="entry name" value="7tmA_NPYR-like"/>
    <property type="match status" value="1"/>
</dbReference>
<feature type="transmembrane region" description="Helical" evidence="11">
    <location>
        <begin position="171"/>
        <end position="193"/>
    </location>
</feature>
<evidence type="ECO:0000256" key="8">
    <source>
        <dbReference type="ARBA" id="ARBA00023224"/>
    </source>
</evidence>
<dbReference type="PROSITE" id="PS00237">
    <property type="entry name" value="G_PROTEIN_RECEP_F1_1"/>
    <property type="match status" value="1"/>
</dbReference>
<feature type="transmembrane region" description="Helical" evidence="11">
    <location>
        <begin position="277"/>
        <end position="298"/>
    </location>
</feature>
<accession>A0A1W0XDJ3</accession>
<comment type="subcellular location">
    <subcellularLocation>
        <location evidence="1">Membrane</location>
        <topology evidence="1">Multi-pass membrane protein</topology>
    </subcellularLocation>
</comment>
<keyword evidence="8 9" id="KW-0807">Transducer</keyword>
<dbReference type="Pfam" id="PF00001">
    <property type="entry name" value="7tm_1"/>
    <property type="match status" value="1"/>
</dbReference>
<dbReference type="EMBL" id="MTYJ01000002">
    <property type="protein sequence ID" value="OQV25555.1"/>
    <property type="molecule type" value="Genomic_DNA"/>
</dbReference>
<feature type="transmembrane region" description="Helical" evidence="11">
    <location>
        <begin position="94"/>
        <end position="120"/>
    </location>
</feature>
<dbReference type="GO" id="GO:0042923">
    <property type="term" value="F:neuropeptide binding"/>
    <property type="evidence" value="ECO:0007669"/>
    <property type="project" value="TreeGrafter"/>
</dbReference>
<evidence type="ECO:0000259" key="12">
    <source>
        <dbReference type="PROSITE" id="PS50262"/>
    </source>
</evidence>
<dbReference type="GO" id="GO:0043005">
    <property type="term" value="C:neuron projection"/>
    <property type="evidence" value="ECO:0007669"/>
    <property type="project" value="TreeGrafter"/>
</dbReference>
<proteinExistence type="inferred from homology"/>
<dbReference type="SMART" id="SM01381">
    <property type="entry name" value="7TM_GPCR_Srsx"/>
    <property type="match status" value="1"/>
</dbReference>
<dbReference type="InterPro" id="IPR017452">
    <property type="entry name" value="GPCR_Rhodpsn_7TM"/>
</dbReference>
<evidence type="ECO:0000256" key="2">
    <source>
        <dbReference type="ARBA" id="ARBA00010663"/>
    </source>
</evidence>
<evidence type="ECO:0000256" key="6">
    <source>
        <dbReference type="ARBA" id="ARBA00023136"/>
    </source>
</evidence>
<evidence type="ECO:0000256" key="11">
    <source>
        <dbReference type="SAM" id="Phobius"/>
    </source>
</evidence>
<evidence type="ECO:0000313" key="13">
    <source>
        <dbReference type="EMBL" id="OQV25555.1"/>
    </source>
</evidence>
<feature type="domain" description="G-protein coupled receptors family 1 profile" evidence="12">
    <location>
        <begin position="74"/>
        <end position="333"/>
    </location>
</feature>
<keyword evidence="4 11" id="KW-1133">Transmembrane helix</keyword>
<keyword evidence="14" id="KW-1185">Reference proteome</keyword>
<name>A0A1W0XDJ3_HYPEX</name>
<feature type="transmembrane region" description="Helical" evidence="11">
    <location>
        <begin position="226"/>
        <end position="245"/>
    </location>
</feature>
<dbReference type="SUPFAM" id="SSF81321">
    <property type="entry name" value="Family A G protein-coupled receptor-like"/>
    <property type="match status" value="1"/>
</dbReference>
<feature type="region of interest" description="Disordered" evidence="10">
    <location>
        <begin position="399"/>
        <end position="441"/>
    </location>
</feature>
<dbReference type="GO" id="GO:0005886">
    <property type="term" value="C:plasma membrane"/>
    <property type="evidence" value="ECO:0007669"/>
    <property type="project" value="TreeGrafter"/>
</dbReference>
<sequence>MDLDEFSDLETYEYERTWELLQFSRLNGSGNMNFTDGNLTVRPVYEEHNIIHNVLIQVIICSLYFIIVICGVFGNGLVVFVVTRNKAMHTVTNIFIASLAVNDTIICALTVPLTPLYTFLEGWYFGSFMCHLFPLIQAASVYISTLTLTAIAVERFCVICFPFLPKLTTKWACSIIVIIWSLSLFICLPYAFFMKYNVPTFEGRGPRCDEEWPSFARRTFGTVSLIVQYSIPLVVISFSYVSVWVKLRSQALKGLSSSQRGREPSAILRKRRTNRMLVAMVIIFGCCWLPLNLVNILNDYFPKTITDWDYFVLVFFLSHVVAVSSTCYNPILYAWMNENFRKEFKAVLPCFAGSVSHRNGSLNRQASTYEKPDHDNGRPRNGVSTSTYMNGICREMESTYLPQTTPKSSRRKLLPSNRPLSKSGSFAGGGGGGDGHEENGRLISTGTLLTVPSYVTLQVQQKQTDGDVYDV</sequence>
<keyword evidence="5 9" id="KW-0297">G-protein coupled receptor</keyword>
<dbReference type="PANTHER" id="PTHR24235">
    <property type="entry name" value="NEUROPEPTIDE Y RECEPTOR"/>
    <property type="match status" value="1"/>
</dbReference>
<dbReference type="PRINTS" id="PR00237">
    <property type="entry name" value="GPCRRHODOPSN"/>
</dbReference>
<evidence type="ECO:0000256" key="1">
    <source>
        <dbReference type="ARBA" id="ARBA00004141"/>
    </source>
</evidence>
<gene>
    <name evidence="13" type="ORF">BV898_00493</name>
</gene>
<dbReference type="PROSITE" id="PS50262">
    <property type="entry name" value="G_PROTEIN_RECEP_F1_2"/>
    <property type="match status" value="1"/>
</dbReference>
<evidence type="ECO:0000256" key="7">
    <source>
        <dbReference type="ARBA" id="ARBA00023170"/>
    </source>
</evidence>
<feature type="transmembrane region" description="Helical" evidence="11">
    <location>
        <begin position="140"/>
        <end position="164"/>
    </location>
</feature>
<feature type="region of interest" description="Disordered" evidence="10">
    <location>
        <begin position="362"/>
        <end position="386"/>
    </location>
</feature>
<dbReference type="OrthoDB" id="9046662at2759"/>
<dbReference type="InterPro" id="IPR000611">
    <property type="entry name" value="NPY_rcpt"/>
</dbReference>
<feature type="transmembrane region" description="Helical" evidence="11">
    <location>
        <begin position="310"/>
        <end position="335"/>
    </location>
</feature>
<evidence type="ECO:0000256" key="9">
    <source>
        <dbReference type="RuleBase" id="RU000688"/>
    </source>
</evidence>
<evidence type="ECO:0000313" key="14">
    <source>
        <dbReference type="Proteomes" id="UP000192578"/>
    </source>
</evidence>
<keyword evidence="6 11" id="KW-0472">Membrane</keyword>
<dbReference type="GO" id="GO:0004983">
    <property type="term" value="F:neuropeptide Y receptor activity"/>
    <property type="evidence" value="ECO:0007669"/>
    <property type="project" value="InterPro"/>
</dbReference>
<keyword evidence="3 9" id="KW-0812">Transmembrane</keyword>
<dbReference type="InterPro" id="IPR000276">
    <property type="entry name" value="GPCR_Rhodpsn"/>
</dbReference>
<dbReference type="Gene3D" id="1.20.1070.10">
    <property type="entry name" value="Rhodopsin 7-helix transmembrane proteins"/>
    <property type="match status" value="1"/>
</dbReference>
<evidence type="ECO:0000256" key="3">
    <source>
        <dbReference type="ARBA" id="ARBA00022692"/>
    </source>
</evidence>
<comment type="caution">
    <text evidence="13">The sequence shown here is derived from an EMBL/GenBank/DDBJ whole genome shotgun (WGS) entry which is preliminary data.</text>
</comment>
<evidence type="ECO:0000256" key="4">
    <source>
        <dbReference type="ARBA" id="ARBA00022989"/>
    </source>
</evidence>
<dbReference type="PRINTS" id="PR01012">
    <property type="entry name" value="NRPEPTIDEYR"/>
</dbReference>
<organism evidence="13 14">
    <name type="scientific">Hypsibius exemplaris</name>
    <name type="common">Freshwater tardigrade</name>
    <dbReference type="NCBI Taxonomy" id="2072580"/>
    <lineage>
        <taxon>Eukaryota</taxon>
        <taxon>Metazoa</taxon>
        <taxon>Ecdysozoa</taxon>
        <taxon>Tardigrada</taxon>
        <taxon>Eutardigrada</taxon>
        <taxon>Parachela</taxon>
        <taxon>Hypsibioidea</taxon>
        <taxon>Hypsibiidae</taxon>
        <taxon>Hypsibius</taxon>
    </lineage>
</organism>
<feature type="transmembrane region" description="Helical" evidence="11">
    <location>
        <begin position="54"/>
        <end position="82"/>
    </location>
</feature>
<evidence type="ECO:0000256" key="10">
    <source>
        <dbReference type="SAM" id="MobiDB-lite"/>
    </source>
</evidence>
<evidence type="ECO:0000256" key="5">
    <source>
        <dbReference type="ARBA" id="ARBA00023040"/>
    </source>
</evidence>
<dbReference type="PANTHER" id="PTHR24235:SF29">
    <property type="entry name" value="GH23382P"/>
    <property type="match status" value="1"/>
</dbReference>
<dbReference type="AlphaFoldDB" id="A0A1W0XDJ3"/>
<reference evidence="14" key="1">
    <citation type="submission" date="2017-01" db="EMBL/GenBank/DDBJ databases">
        <title>Comparative genomics of anhydrobiosis in the tardigrade Hypsibius dujardini.</title>
        <authorList>
            <person name="Yoshida Y."/>
            <person name="Koutsovoulos G."/>
            <person name="Laetsch D."/>
            <person name="Stevens L."/>
            <person name="Kumar S."/>
            <person name="Horikawa D."/>
            <person name="Ishino K."/>
            <person name="Komine S."/>
            <person name="Tomita M."/>
            <person name="Blaxter M."/>
            <person name="Arakawa K."/>
        </authorList>
    </citation>
    <scope>NUCLEOTIDE SEQUENCE [LARGE SCALE GENOMIC DNA]</scope>
    <source>
        <strain evidence="14">Z151</strain>
    </source>
</reference>
<dbReference type="Proteomes" id="UP000192578">
    <property type="component" value="Unassembled WGS sequence"/>
</dbReference>
<keyword evidence="7 9" id="KW-0675">Receptor</keyword>